<evidence type="ECO:0000313" key="1">
    <source>
        <dbReference type="EMBL" id="CAI9561072.1"/>
    </source>
</evidence>
<accession>A0ABN9CLP2</accession>
<keyword evidence="2" id="KW-1185">Reference proteome</keyword>
<protein>
    <submittedName>
        <fullName evidence="1">Uncharacterized protein</fullName>
    </submittedName>
</protein>
<reference evidence="1" key="1">
    <citation type="submission" date="2023-05" db="EMBL/GenBank/DDBJ databases">
        <authorList>
            <person name="Stuckert A."/>
        </authorList>
    </citation>
    <scope>NUCLEOTIDE SEQUENCE</scope>
</reference>
<organism evidence="1 2">
    <name type="scientific">Staurois parvus</name>
    <dbReference type="NCBI Taxonomy" id="386267"/>
    <lineage>
        <taxon>Eukaryota</taxon>
        <taxon>Metazoa</taxon>
        <taxon>Chordata</taxon>
        <taxon>Craniata</taxon>
        <taxon>Vertebrata</taxon>
        <taxon>Euteleostomi</taxon>
        <taxon>Amphibia</taxon>
        <taxon>Batrachia</taxon>
        <taxon>Anura</taxon>
        <taxon>Neobatrachia</taxon>
        <taxon>Ranoidea</taxon>
        <taxon>Ranidae</taxon>
        <taxon>Staurois</taxon>
    </lineage>
</organism>
<dbReference type="Proteomes" id="UP001162483">
    <property type="component" value="Unassembled WGS sequence"/>
</dbReference>
<evidence type="ECO:0000313" key="2">
    <source>
        <dbReference type="Proteomes" id="UP001162483"/>
    </source>
</evidence>
<dbReference type="EMBL" id="CATNWA010011062">
    <property type="protein sequence ID" value="CAI9561072.1"/>
    <property type="molecule type" value="Genomic_DNA"/>
</dbReference>
<gene>
    <name evidence="1" type="ORF">SPARVUS_LOCUS5379448</name>
</gene>
<name>A0ABN9CLP2_9NEOB</name>
<sequence length="59" mass="6790">MSASDILLTTIHVITDWPISDHMIGPHTEVPYSNRFHALPVRAHRLHTKACHTLYNFLI</sequence>
<comment type="caution">
    <text evidence="1">The sequence shown here is derived from an EMBL/GenBank/DDBJ whole genome shotgun (WGS) entry which is preliminary data.</text>
</comment>
<proteinExistence type="predicted"/>